<sequence length="83" mass="9342">CLLLTTLVITVSSQPLRKSRRWFRSDDPTRWRVNPSSENRGSCQDGECCMDTVIGGRHGHTKLQETHWGVLQSALGFTPVAKM</sequence>
<dbReference type="EMBL" id="GBIH01002100">
    <property type="protein sequence ID" value="JAC92610.1"/>
    <property type="molecule type" value="mRNA"/>
</dbReference>
<accession>A0A090XBX0</accession>
<organism evidence="1">
    <name type="scientific">Ixodes ricinus</name>
    <name type="common">Common tick</name>
    <name type="synonym">Acarus ricinus</name>
    <dbReference type="NCBI Taxonomy" id="34613"/>
    <lineage>
        <taxon>Eukaryota</taxon>
        <taxon>Metazoa</taxon>
        <taxon>Ecdysozoa</taxon>
        <taxon>Arthropoda</taxon>
        <taxon>Chelicerata</taxon>
        <taxon>Arachnida</taxon>
        <taxon>Acari</taxon>
        <taxon>Parasitiformes</taxon>
        <taxon>Ixodida</taxon>
        <taxon>Ixodoidea</taxon>
        <taxon>Ixodidae</taxon>
        <taxon>Ixodinae</taxon>
        <taxon>Ixodes</taxon>
    </lineage>
</organism>
<reference evidence="1" key="1">
    <citation type="journal article" date="2015" name="PLoS Negl. Trop. Dis.">
        <title>Deep Sequencing Analysis of the Ixodes ricinus Haemocytome.</title>
        <authorList>
            <person name="Kotsyfakis M."/>
            <person name="Kopacek P."/>
            <person name="Franta Z."/>
            <person name="Pedra J.H."/>
            <person name="Ribeiro J.M."/>
        </authorList>
    </citation>
    <scope>NUCLEOTIDE SEQUENCE</scope>
</reference>
<name>A0A090XBX0_IXORI</name>
<protein>
    <submittedName>
        <fullName evidence="1">Putative salivary secreted peptide</fullName>
    </submittedName>
</protein>
<dbReference type="AlphaFoldDB" id="A0A090XBX0"/>
<evidence type="ECO:0000313" key="1">
    <source>
        <dbReference type="EMBL" id="JAC92610.1"/>
    </source>
</evidence>
<proteinExistence type="evidence at transcript level"/>
<feature type="non-terminal residue" evidence="1">
    <location>
        <position position="1"/>
    </location>
</feature>